<dbReference type="SUPFAM" id="SSF50475">
    <property type="entry name" value="FMN-binding split barrel"/>
    <property type="match status" value="1"/>
</dbReference>
<proteinExistence type="predicted"/>
<keyword evidence="3" id="KW-1185">Reference proteome</keyword>
<sequence>MRAAQYRSNPKASIYFYHKGVIKYEGVMLIGIMEVLEDESIKKELWHIGDKIFYPEGVKDPDYCILKFTALEGRYYCDLKTECFSL</sequence>
<dbReference type="EMBL" id="LKET01000026">
    <property type="protein sequence ID" value="KPU45262.1"/>
    <property type="molecule type" value="Genomic_DNA"/>
</dbReference>
<protein>
    <recommendedName>
        <fullName evidence="1">General stress protein FMN-binding split barrel domain-containing protein</fullName>
    </recommendedName>
</protein>
<dbReference type="AlphaFoldDB" id="A0A0P9AIH0"/>
<comment type="caution">
    <text evidence="2">The sequence shown here is derived from an EMBL/GenBank/DDBJ whole genome shotgun (WGS) entry which is preliminary data.</text>
</comment>
<organism evidence="2 3">
    <name type="scientific">Oxobacter pfennigii</name>
    <dbReference type="NCBI Taxonomy" id="36849"/>
    <lineage>
        <taxon>Bacteria</taxon>
        <taxon>Bacillati</taxon>
        <taxon>Bacillota</taxon>
        <taxon>Clostridia</taxon>
        <taxon>Eubacteriales</taxon>
        <taxon>Clostridiaceae</taxon>
        <taxon>Oxobacter</taxon>
    </lineage>
</organism>
<dbReference type="Proteomes" id="UP000050326">
    <property type="component" value="Unassembled WGS sequence"/>
</dbReference>
<evidence type="ECO:0000313" key="3">
    <source>
        <dbReference type="Proteomes" id="UP000050326"/>
    </source>
</evidence>
<reference evidence="2 3" key="1">
    <citation type="submission" date="2015-09" db="EMBL/GenBank/DDBJ databases">
        <title>Genome sequence of Oxobacter pfennigii DSM 3222.</title>
        <authorList>
            <person name="Poehlein A."/>
            <person name="Bengelsdorf F.R."/>
            <person name="Schiel-Bengelsdorf B."/>
            <person name="Duerre P."/>
            <person name="Daniel R."/>
        </authorList>
    </citation>
    <scope>NUCLEOTIDE SEQUENCE [LARGE SCALE GENOMIC DNA]</scope>
    <source>
        <strain evidence="2 3">DSM 3222</strain>
    </source>
</reference>
<name>A0A0P9AIH0_9CLOT</name>
<dbReference type="Pfam" id="PF16242">
    <property type="entry name" value="Pyrid_ox_like"/>
    <property type="match status" value="1"/>
</dbReference>
<accession>A0A0P9AIH0</accession>
<feature type="domain" description="General stress protein FMN-binding split barrel" evidence="1">
    <location>
        <begin position="7"/>
        <end position="76"/>
    </location>
</feature>
<evidence type="ECO:0000259" key="1">
    <source>
        <dbReference type="Pfam" id="PF16242"/>
    </source>
</evidence>
<evidence type="ECO:0000313" key="2">
    <source>
        <dbReference type="EMBL" id="KPU45262.1"/>
    </source>
</evidence>
<dbReference type="InterPro" id="IPR038725">
    <property type="entry name" value="YdaG_split_barrel_FMN-bd"/>
</dbReference>
<dbReference type="STRING" id="36849.OXPF_11540"/>
<gene>
    <name evidence="2" type="ORF">OXPF_11540</name>
</gene>
<dbReference type="Gene3D" id="2.30.110.10">
    <property type="entry name" value="Electron Transport, Fmn-binding Protein, Chain A"/>
    <property type="match status" value="1"/>
</dbReference>
<dbReference type="InterPro" id="IPR012349">
    <property type="entry name" value="Split_barrel_FMN-bd"/>
</dbReference>